<keyword evidence="12" id="KW-1185">Reference proteome</keyword>
<gene>
    <name evidence="11" type="ORF">HPBE_LOCUS20698</name>
</gene>
<evidence type="ECO:0000313" key="13">
    <source>
        <dbReference type="WBParaSite" id="HPBE_0002069901-mRNA-1"/>
    </source>
</evidence>
<dbReference type="EMBL" id="UZAH01032373">
    <property type="protein sequence ID" value="VDP21396.1"/>
    <property type="molecule type" value="Genomic_DNA"/>
</dbReference>
<keyword evidence="6" id="KW-0509">mRNA transport</keyword>
<evidence type="ECO:0000256" key="7">
    <source>
        <dbReference type="ARBA" id="ARBA00022927"/>
    </source>
</evidence>
<name>A0A183GEE7_HELPZ</name>
<evidence type="ECO:0000256" key="10">
    <source>
        <dbReference type="RuleBase" id="RU365010"/>
    </source>
</evidence>
<organism evidence="12 13">
    <name type="scientific">Heligmosomoides polygyrus</name>
    <name type="common">Parasitic roundworm</name>
    <dbReference type="NCBI Taxonomy" id="6339"/>
    <lineage>
        <taxon>Eukaryota</taxon>
        <taxon>Metazoa</taxon>
        <taxon>Ecdysozoa</taxon>
        <taxon>Nematoda</taxon>
        <taxon>Chromadorea</taxon>
        <taxon>Rhabditida</taxon>
        <taxon>Rhabditina</taxon>
        <taxon>Rhabditomorpha</taxon>
        <taxon>Strongyloidea</taxon>
        <taxon>Heligmosomidae</taxon>
        <taxon>Heligmosomoides</taxon>
    </lineage>
</organism>
<protein>
    <recommendedName>
        <fullName evidence="10">Dynein light chain</fullName>
    </recommendedName>
</protein>
<accession>A0A183GEE7</accession>
<keyword evidence="9" id="KW-0539">Nucleus</keyword>
<keyword evidence="8 10" id="KW-0206">Cytoskeleton</keyword>
<dbReference type="FunFam" id="3.30.740.10:FF:000005">
    <property type="entry name" value="Dynein light chain"/>
    <property type="match status" value="1"/>
</dbReference>
<sequence length="80" mass="9345">MSEDMQRDAIDCATQALEKYNIESDVGSILLYIKEEFDKKYYPAWHCIVGKDFRPCVTPDMERYICFHLGQEAILLFKCG</sequence>
<keyword evidence="5 10" id="KW-0493">Microtubule</keyword>
<dbReference type="SUPFAM" id="SSF54648">
    <property type="entry name" value="DLC"/>
    <property type="match status" value="1"/>
</dbReference>
<evidence type="ECO:0000313" key="12">
    <source>
        <dbReference type="Proteomes" id="UP000050761"/>
    </source>
</evidence>
<dbReference type="PANTHER" id="PTHR11886">
    <property type="entry name" value="DYNEIN LIGHT CHAIN"/>
    <property type="match status" value="1"/>
</dbReference>
<dbReference type="GO" id="GO:0005874">
    <property type="term" value="C:microtubule"/>
    <property type="evidence" value="ECO:0007669"/>
    <property type="project" value="UniProtKB-KW"/>
</dbReference>
<dbReference type="GO" id="GO:0005634">
    <property type="term" value="C:nucleus"/>
    <property type="evidence" value="ECO:0007669"/>
    <property type="project" value="UniProtKB-SubCell"/>
</dbReference>
<dbReference type="Proteomes" id="UP000050761">
    <property type="component" value="Unassembled WGS sequence"/>
</dbReference>
<evidence type="ECO:0000256" key="5">
    <source>
        <dbReference type="ARBA" id="ARBA00022701"/>
    </source>
</evidence>
<evidence type="ECO:0000256" key="6">
    <source>
        <dbReference type="ARBA" id="ARBA00022816"/>
    </source>
</evidence>
<keyword evidence="3" id="KW-0813">Transport</keyword>
<evidence type="ECO:0000256" key="3">
    <source>
        <dbReference type="ARBA" id="ARBA00022448"/>
    </source>
</evidence>
<comment type="subcellular location">
    <subcellularLocation>
        <location evidence="2 10">Cytoplasm</location>
        <location evidence="2 10">Cytoskeleton</location>
    </subcellularLocation>
    <subcellularLocation>
        <location evidence="1">Nucleus</location>
    </subcellularLocation>
</comment>
<dbReference type="PANTHER" id="PTHR11886:SF35">
    <property type="entry name" value="DYNEIN LIGHT CHAIN"/>
    <property type="match status" value="1"/>
</dbReference>
<dbReference type="GO" id="GO:0005868">
    <property type="term" value="C:cytoplasmic dynein complex"/>
    <property type="evidence" value="ECO:0007669"/>
    <property type="project" value="TreeGrafter"/>
</dbReference>
<evidence type="ECO:0000256" key="1">
    <source>
        <dbReference type="ARBA" id="ARBA00004123"/>
    </source>
</evidence>
<reference evidence="13" key="2">
    <citation type="submission" date="2019-09" db="UniProtKB">
        <authorList>
            <consortium name="WormBaseParasite"/>
        </authorList>
    </citation>
    <scope>IDENTIFICATION</scope>
</reference>
<dbReference type="GO" id="GO:0015031">
    <property type="term" value="P:protein transport"/>
    <property type="evidence" value="ECO:0007669"/>
    <property type="project" value="UniProtKB-KW"/>
</dbReference>
<dbReference type="GO" id="GO:0007017">
    <property type="term" value="P:microtubule-based process"/>
    <property type="evidence" value="ECO:0007669"/>
    <property type="project" value="InterPro"/>
</dbReference>
<dbReference type="Gene3D" id="3.30.740.10">
    <property type="entry name" value="Protein Inhibitor Of Neuronal Nitric Oxide Synthase"/>
    <property type="match status" value="1"/>
</dbReference>
<dbReference type="AlphaFoldDB" id="A0A183GEE7"/>
<dbReference type="Pfam" id="PF01221">
    <property type="entry name" value="Dynein_light"/>
    <property type="match status" value="1"/>
</dbReference>
<evidence type="ECO:0000256" key="8">
    <source>
        <dbReference type="ARBA" id="ARBA00023212"/>
    </source>
</evidence>
<dbReference type="WBParaSite" id="HPBE_0002069901-mRNA-1">
    <property type="protein sequence ID" value="HPBE_0002069901-mRNA-1"/>
    <property type="gene ID" value="HPBE_0002069901"/>
</dbReference>
<keyword evidence="7" id="KW-0653">Protein transport</keyword>
<keyword evidence="10" id="KW-0243">Dynein</keyword>
<keyword evidence="10" id="KW-0505">Motor protein</keyword>
<evidence type="ECO:0000256" key="2">
    <source>
        <dbReference type="ARBA" id="ARBA00004245"/>
    </source>
</evidence>
<dbReference type="GO" id="GO:0045505">
    <property type="term" value="F:dynein intermediate chain binding"/>
    <property type="evidence" value="ECO:0007669"/>
    <property type="project" value="TreeGrafter"/>
</dbReference>
<dbReference type="InterPro" id="IPR037177">
    <property type="entry name" value="DLC_sf"/>
</dbReference>
<dbReference type="SMART" id="SM01375">
    <property type="entry name" value="Dynein_light"/>
    <property type="match status" value="1"/>
</dbReference>
<reference evidence="11 12" key="1">
    <citation type="submission" date="2018-11" db="EMBL/GenBank/DDBJ databases">
        <authorList>
            <consortium name="Pathogen Informatics"/>
        </authorList>
    </citation>
    <scope>NUCLEOTIDE SEQUENCE [LARGE SCALE GENOMIC DNA]</scope>
</reference>
<evidence type="ECO:0000256" key="9">
    <source>
        <dbReference type="ARBA" id="ARBA00023242"/>
    </source>
</evidence>
<comment type="similarity">
    <text evidence="10">Belongs to the dynein light chain family.</text>
</comment>
<accession>A0A3P8FRJ6</accession>
<evidence type="ECO:0000313" key="11">
    <source>
        <dbReference type="EMBL" id="VDP21396.1"/>
    </source>
</evidence>
<dbReference type="InterPro" id="IPR001372">
    <property type="entry name" value="Dynein_light_chain_typ-1/2"/>
</dbReference>
<proteinExistence type="inferred from homology"/>
<evidence type="ECO:0000256" key="4">
    <source>
        <dbReference type="ARBA" id="ARBA00022490"/>
    </source>
</evidence>
<dbReference type="GO" id="GO:0051028">
    <property type="term" value="P:mRNA transport"/>
    <property type="evidence" value="ECO:0007669"/>
    <property type="project" value="UniProtKB-KW"/>
</dbReference>
<dbReference type="OrthoDB" id="10033309at2759"/>
<keyword evidence="4 10" id="KW-0963">Cytoplasm</keyword>